<dbReference type="GO" id="GO:0005737">
    <property type="term" value="C:cytoplasm"/>
    <property type="evidence" value="ECO:0007669"/>
    <property type="project" value="UniProtKB-SubCell"/>
</dbReference>
<dbReference type="NCBIfam" id="TIGR03684">
    <property type="entry name" value="arCOG00985"/>
    <property type="match status" value="1"/>
</dbReference>
<dbReference type="AlphaFoldDB" id="A0A7C4D2H8"/>
<name>A0A7C4D2H8_THEPE</name>
<evidence type="ECO:0000313" key="2">
    <source>
        <dbReference type="EMBL" id="HGM46954.1"/>
    </source>
</evidence>
<dbReference type="InterPro" id="IPR002478">
    <property type="entry name" value="PUA"/>
</dbReference>
<dbReference type="GO" id="GO:0001731">
    <property type="term" value="P:formation of translation preinitiation complex"/>
    <property type="evidence" value="ECO:0007669"/>
    <property type="project" value="TreeGrafter"/>
</dbReference>
<dbReference type="Gene3D" id="3.10.450.120">
    <property type="entry name" value="Pre-PUA domain, domain 1"/>
    <property type="match status" value="1"/>
</dbReference>
<gene>
    <name evidence="2" type="ORF">ENU21_04295</name>
</gene>
<dbReference type="InterPro" id="IPR016437">
    <property type="entry name" value="MCT-1/Tma20"/>
</dbReference>
<dbReference type="SMART" id="SM00359">
    <property type="entry name" value="PUA"/>
    <property type="match status" value="1"/>
</dbReference>
<dbReference type="PROSITE" id="PS50890">
    <property type="entry name" value="PUA"/>
    <property type="match status" value="1"/>
</dbReference>
<dbReference type="Gene3D" id="2.30.130.10">
    <property type="entry name" value="PUA domain"/>
    <property type="match status" value="1"/>
</dbReference>
<proteinExistence type="predicted"/>
<evidence type="ECO:0000259" key="1">
    <source>
        <dbReference type="SMART" id="SM00359"/>
    </source>
</evidence>
<comment type="caution">
    <text evidence="2">The sequence shown here is derived from an EMBL/GenBank/DDBJ whole genome shotgun (WGS) entry which is preliminary data.</text>
</comment>
<dbReference type="PANTHER" id="PTHR22798:SF0">
    <property type="entry name" value="MALIGNANT T-CELL-AMPLIFIED SEQUENCE 1"/>
    <property type="match status" value="1"/>
</dbReference>
<dbReference type="PANTHER" id="PTHR22798">
    <property type="entry name" value="MCT-1 PROTEIN"/>
    <property type="match status" value="1"/>
</dbReference>
<dbReference type="SUPFAM" id="SSF88697">
    <property type="entry name" value="PUA domain-like"/>
    <property type="match status" value="1"/>
</dbReference>
<dbReference type="InterPro" id="IPR015266">
    <property type="entry name" value="DUF1947"/>
</dbReference>
<dbReference type="InterPro" id="IPR036974">
    <property type="entry name" value="PUA_sf"/>
</dbReference>
<dbReference type="PIRSF" id="PIRSF005067">
    <property type="entry name" value="Tma_RNA-bind_prd"/>
    <property type="match status" value="1"/>
</dbReference>
<dbReference type="InterPro" id="IPR015947">
    <property type="entry name" value="PUA-like_sf"/>
</dbReference>
<accession>A0A7C4D2H8</accession>
<dbReference type="Pfam" id="PF09183">
    <property type="entry name" value="DUF1947"/>
    <property type="match status" value="1"/>
</dbReference>
<dbReference type="EMBL" id="DTBQ01000118">
    <property type="protein sequence ID" value="HGM46954.1"/>
    <property type="molecule type" value="Genomic_DNA"/>
</dbReference>
<reference evidence="2" key="1">
    <citation type="journal article" date="2020" name="mSystems">
        <title>Genome- and Community-Level Interaction Insights into Carbon Utilization and Element Cycling Functions of Hydrothermarchaeota in Hydrothermal Sediment.</title>
        <authorList>
            <person name="Zhou Z."/>
            <person name="Liu Y."/>
            <person name="Xu W."/>
            <person name="Pan J."/>
            <person name="Luo Z.H."/>
            <person name="Li M."/>
        </authorList>
    </citation>
    <scope>NUCLEOTIDE SEQUENCE</scope>
    <source>
        <strain evidence="2">SpSt-649</strain>
    </source>
</reference>
<dbReference type="InterPro" id="IPR004521">
    <property type="entry name" value="Uncharacterised_CHP00451"/>
</dbReference>
<dbReference type="GO" id="GO:0003723">
    <property type="term" value="F:RNA binding"/>
    <property type="evidence" value="ECO:0007669"/>
    <property type="project" value="InterPro"/>
</dbReference>
<organism evidence="2">
    <name type="scientific">Thermofilum pendens</name>
    <dbReference type="NCBI Taxonomy" id="2269"/>
    <lineage>
        <taxon>Archaea</taxon>
        <taxon>Thermoproteota</taxon>
        <taxon>Thermoprotei</taxon>
        <taxon>Thermofilales</taxon>
        <taxon>Thermofilaceae</taxon>
        <taxon>Thermofilum</taxon>
    </lineage>
</organism>
<feature type="domain" description="PUA" evidence="1">
    <location>
        <begin position="92"/>
        <end position="167"/>
    </location>
</feature>
<dbReference type="NCBIfam" id="TIGR00451">
    <property type="entry name" value="unchar_dom_2"/>
    <property type="match status" value="1"/>
</dbReference>
<dbReference type="InterPro" id="IPR022430">
    <property type="entry name" value="CHP03684"/>
</dbReference>
<protein>
    <submittedName>
        <fullName evidence="2">DUF1947 domain-containing protein</fullName>
    </submittedName>
</protein>
<dbReference type="Pfam" id="PF01472">
    <property type="entry name" value="PUA"/>
    <property type="match status" value="1"/>
</dbReference>
<sequence>MSHQSKLRITSRYSLSKRDRRELAEKALSELGESYKEAIEKCNLVEVAKIREGDIEAVYFLDGVPAMLEHKVHGLLPALYYIYKAGVSPKLPSVYVDTGAVSRILNGADVMAPGIRKIEGEFSTGGKVVVKELEKGRPIAIGVALVESKNIPQMMKGKAITNVHYLGDEYWTLSI</sequence>